<name>A0A507CKW8_9FUNG</name>
<dbReference type="Proteomes" id="UP000317494">
    <property type="component" value="Unassembled WGS sequence"/>
</dbReference>
<feature type="region of interest" description="Disordered" evidence="2">
    <location>
        <begin position="98"/>
        <end position="133"/>
    </location>
</feature>
<feature type="compositionally biased region" description="Basic residues" evidence="2">
    <location>
        <begin position="108"/>
        <end position="119"/>
    </location>
</feature>
<protein>
    <submittedName>
        <fullName evidence="4">Uncharacterized protein</fullName>
    </submittedName>
</protein>
<accession>A0A507CKW8</accession>
<evidence type="ECO:0000313" key="6">
    <source>
        <dbReference type="Proteomes" id="UP000320475"/>
    </source>
</evidence>
<feature type="coiled-coil region" evidence="1">
    <location>
        <begin position="426"/>
        <end position="467"/>
    </location>
</feature>
<dbReference type="EMBL" id="QEAN01000433">
    <property type="protein sequence ID" value="TPX37304.1"/>
    <property type="molecule type" value="Genomic_DNA"/>
</dbReference>
<dbReference type="VEuPathDB" id="FungiDB:SeMB42_g06950"/>
<proteinExistence type="predicted"/>
<feature type="region of interest" description="Disordered" evidence="2">
    <location>
        <begin position="1"/>
        <end position="21"/>
    </location>
</feature>
<gene>
    <name evidence="4" type="ORF">SeLEV6574_g06593</name>
    <name evidence="3" type="ORF">SeMB42_g06950</name>
</gene>
<dbReference type="EMBL" id="QEAM01000385">
    <property type="protein sequence ID" value="TPX40492.1"/>
    <property type="molecule type" value="Genomic_DNA"/>
</dbReference>
<evidence type="ECO:0000256" key="2">
    <source>
        <dbReference type="SAM" id="MobiDB-lite"/>
    </source>
</evidence>
<keyword evidence="1" id="KW-0175">Coiled coil</keyword>
<feature type="compositionally biased region" description="Low complexity" evidence="2">
    <location>
        <begin position="1"/>
        <end position="19"/>
    </location>
</feature>
<organism evidence="4 6">
    <name type="scientific">Synchytrium endobioticum</name>
    <dbReference type="NCBI Taxonomy" id="286115"/>
    <lineage>
        <taxon>Eukaryota</taxon>
        <taxon>Fungi</taxon>
        <taxon>Fungi incertae sedis</taxon>
        <taxon>Chytridiomycota</taxon>
        <taxon>Chytridiomycota incertae sedis</taxon>
        <taxon>Chytridiomycetes</taxon>
        <taxon>Synchytriales</taxon>
        <taxon>Synchytriaceae</taxon>
        <taxon>Synchytrium</taxon>
    </lineage>
</organism>
<evidence type="ECO:0000313" key="5">
    <source>
        <dbReference type="Proteomes" id="UP000317494"/>
    </source>
</evidence>
<evidence type="ECO:0000313" key="4">
    <source>
        <dbReference type="EMBL" id="TPX40492.1"/>
    </source>
</evidence>
<dbReference type="AlphaFoldDB" id="A0A507CKW8"/>
<evidence type="ECO:0000313" key="3">
    <source>
        <dbReference type="EMBL" id="TPX37304.1"/>
    </source>
</evidence>
<sequence length="481" mass="53770">MAQNHASASTSPTLSASPPKGLFLLGHQTEITSRVRPEDNDVAGTSCVTPASARHRCSKVLLVSNSGKLSKSNSGTSAAGIVDHRELARLKRLRALEAKREQEGAGRPRSHRSKPKVKKWVQPPRPALSPSDLELVRLPPSDIHLHNFLAGRTIKPPPTSRSLVDAFFVGRAPANGFQMRRMGADRGWDNPPGNKELTQLRVSNPYGFRNYVKAEESRKGVADLYGRLETTRTAIALRVARLKEYADRLCRLKKENEELKSEHASLSLQTNGYVTMTLEQAEDNDRQAVDLLSRRRKRMKALRDDAARADGHAKLVITDLESRVDGLTIQLRDSEATYTSLCDFKSLMDTDPTALRRLVQAESETHRALVYQHGIQLRVMQAAMRGSNAKIESEALIRVRAAVSDDVIAALPSAGRAMIADAHKTRARLEVEMGKHQHNIAEFQEQIACLEAEVDARKDQMREEERDRLRRLDERRRTMAV</sequence>
<comment type="caution">
    <text evidence="4">The sequence shown here is derived from an EMBL/GenBank/DDBJ whole genome shotgun (WGS) entry which is preliminary data.</text>
</comment>
<keyword evidence="5" id="KW-1185">Reference proteome</keyword>
<dbReference type="OrthoDB" id="10468378at2759"/>
<dbReference type="Proteomes" id="UP000320475">
    <property type="component" value="Unassembled WGS sequence"/>
</dbReference>
<reference evidence="5 6" key="1">
    <citation type="journal article" date="2019" name="Sci. Rep.">
        <title>Comparative genomics of chytrid fungi reveal insights into the obligate biotrophic and pathogenic lifestyle of Synchytrium endobioticum.</title>
        <authorList>
            <person name="van de Vossenberg B.T.L.H."/>
            <person name="Warris S."/>
            <person name="Nguyen H.D.T."/>
            <person name="van Gent-Pelzer M.P.E."/>
            <person name="Joly D.L."/>
            <person name="van de Geest H.C."/>
            <person name="Bonants P.J.M."/>
            <person name="Smith D.S."/>
            <person name="Levesque C.A."/>
            <person name="van der Lee T.A.J."/>
        </authorList>
    </citation>
    <scope>NUCLEOTIDE SEQUENCE [LARGE SCALE GENOMIC DNA]</scope>
    <source>
        <strain evidence="4 6">LEV6574</strain>
        <strain evidence="3 5">MB42</strain>
    </source>
</reference>
<evidence type="ECO:0000256" key="1">
    <source>
        <dbReference type="SAM" id="Coils"/>
    </source>
</evidence>